<protein>
    <submittedName>
        <fullName evidence="1">Uncharacterized protein</fullName>
    </submittedName>
</protein>
<sequence length="230" mass="26484">MPLNETDRENVLRYCDRDVPPPDFVEAYFDFVKDGDLRSALVREYLSARYIYKLQEALNVSGNKLAAHAKFQIVQFAAIYEALIVHILWTYFEDSSEVREIEYHKTLRKVAAFPKNLAVKTQEGLEVHLSIEAEIKNTRHAIKFDDKVDAAVKIGFVDPSLGEEIKEFFKTRNGVHIENAVKNEIEYEISQAQNAYWRIKPFTTGIRDFLNTGKLSDAARPRPNQVEDDA</sequence>
<evidence type="ECO:0000313" key="1">
    <source>
        <dbReference type="EMBL" id="BAQ67801.1"/>
    </source>
</evidence>
<evidence type="ECO:0000313" key="2">
    <source>
        <dbReference type="Proteomes" id="UP000064912"/>
    </source>
</evidence>
<dbReference type="AlphaFoldDB" id="A0A0D6AYH5"/>
<dbReference type="PATRIC" id="fig|35806.4.peg.647"/>
<gene>
    <name evidence="1" type="ORF">NHU_00632</name>
</gene>
<proteinExistence type="predicted"/>
<reference evidence="1 2" key="1">
    <citation type="submission" date="2015-02" db="EMBL/GenBank/DDBJ databases">
        <title>Genome sequene of Rhodovulum sulfidophilum DSM 2351.</title>
        <authorList>
            <person name="Nagao N."/>
        </authorList>
    </citation>
    <scope>NUCLEOTIDE SEQUENCE [LARGE SCALE GENOMIC DNA]</scope>
    <source>
        <strain evidence="1 2">DSM 2351</strain>
    </source>
</reference>
<accession>A0A0D6AYH5</accession>
<dbReference type="EMBL" id="AP014800">
    <property type="protein sequence ID" value="BAQ67801.1"/>
    <property type="molecule type" value="Genomic_DNA"/>
</dbReference>
<organism evidence="1 2">
    <name type="scientific">Rhodovulum sulfidophilum</name>
    <name type="common">Rhodobacter sulfidophilus</name>
    <dbReference type="NCBI Taxonomy" id="35806"/>
    <lineage>
        <taxon>Bacteria</taxon>
        <taxon>Pseudomonadati</taxon>
        <taxon>Pseudomonadota</taxon>
        <taxon>Alphaproteobacteria</taxon>
        <taxon>Rhodobacterales</taxon>
        <taxon>Paracoccaceae</taxon>
        <taxon>Rhodovulum</taxon>
    </lineage>
</organism>
<name>A0A0D6AYH5_RHOSU</name>
<dbReference type="KEGG" id="rsu:NHU_00632"/>
<dbReference type="Proteomes" id="UP000064912">
    <property type="component" value="Chromosome"/>
</dbReference>